<dbReference type="InterPro" id="IPR020471">
    <property type="entry name" value="AKR"/>
</dbReference>
<dbReference type="Pfam" id="PF00248">
    <property type="entry name" value="Aldo_ket_red"/>
    <property type="match status" value="2"/>
</dbReference>
<accession>A0A1R1X6J8</accession>
<evidence type="ECO:0000256" key="2">
    <source>
        <dbReference type="PIRSR" id="PIRSR000097-2"/>
    </source>
</evidence>
<keyword evidence="6" id="KW-1185">Reference proteome</keyword>
<dbReference type="SUPFAM" id="SSF51430">
    <property type="entry name" value="NAD(P)-linked oxidoreductase"/>
    <property type="match status" value="1"/>
</dbReference>
<dbReference type="InterPro" id="IPR018170">
    <property type="entry name" value="Aldo/ket_reductase_CS"/>
</dbReference>
<feature type="domain" description="NADP-dependent oxidoreductase" evidence="4">
    <location>
        <begin position="207"/>
        <end position="270"/>
    </location>
</feature>
<dbReference type="Proteomes" id="UP000187283">
    <property type="component" value="Unassembled WGS sequence"/>
</dbReference>
<feature type="binding site" evidence="2">
    <location>
        <position position="111"/>
    </location>
    <ligand>
        <name>substrate</name>
    </ligand>
</feature>
<dbReference type="GO" id="GO:0016491">
    <property type="term" value="F:oxidoreductase activity"/>
    <property type="evidence" value="ECO:0007669"/>
    <property type="project" value="InterPro"/>
</dbReference>
<dbReference type="AlphaFoldDB" id="A0A1R1X6J8"/>
<dbReference type="Gene3D" id="3.20.20.100">
    <property type="entry name" value="NADP-dependent oxidoreductase domain"/>
    <property type="match status" value="2"/>
</dbReference>
<dbReference type="OrthoDB" id="416253at2759"/>
<dbReference type="PRINTS" id="PR00069">
    <property type="entry name" value="ALDKETRDTASE"/>
</dbReference>
<feature type="domain" description="NADP-dependent oxidoreductase" evidence="4">
    <location>
        <begin position="17"/>
        <end position="169"/>
    </location>
</feature>
<evidence type="ECO:0000313" key="6">
    <source>
        <dbReference type="Proteomes" id="UP000187283"/>
    </source>
</evidence>
<dbReference type="InterPro" id="IPR023210">
    <property type="entry name" value="NADP_OxRdtase_dom"/>
</dbReference>
<dbReference type="PANTHER" id="PTHR11732">
    <property type="entry name" value="ALDO/KETO REDUCTASE"/>
    <property type="match status" value="1"/>
</dbReference>
<dbReference type="InterPro" id="IPR036812">
    <property type="entry name" value="NAD(P)_OxRdtase_dom_sf"/>
</dbReference>
<name>A0A1R1X6J8_9FUNG</name>
<comment type="caution">
    <text evidence="5">The sequence shown here is derived from an EMBL/GenBank/DDBJ whole genome shotgun (WGS) entry which is preliminary data.</text>
</comment>
<reference evidence="5 6" key="1">
    <citation type="submission" date="2017-01" db="EMBL/GenBank/DDBJ databases">
        <authorList>
            <person name="Mah S.A."/>
            <person name="Swanson W.J."/>
            <person name="Moy G.W."/>
            <person name="Vacquier V.D."/>
        </authorList>
    </citation>
    <scope>NUCLEOTIDE SEQUENCE [LARGE SCALE GENOMIC DNA]</scope>
    <source>
        <strain evidence="5 6">GSMNP</strain>
    </source>
</reference>
<gene>
    <name evidence="5" type="ORF">AYI70_g10445</name>
</gene>
<dbReference type="PIRSF" id="PIRSF000097">
    <property type="entry name" value="AKR"/>
    <property type="match status" value="1"/>
</dbReference>
<dbReference type="STRING" id="133412.A0A1R1X6J8"/>
<evidence type="ECO:0000259" key="4">
    <source>
        <dbReference type="Pfam" id="PF00248"/>
    </source>
</evidence>
<dbReference type="EMBL" id="LSSN01005095">
    <property type="protein sequence ID" value="OMJ10232.1"/>
    <property type="molecule type" value="Genomic_DNA"/>
</dbReference>
<organism evidence="5 6">
    <name type="scientific">Smittium culicis</name>
    <dbReference type="NCBI Taxonomy" id="133412"/>
    <lineage>
        <taxon>Eukaryota</taxon>
        <taxon>Fungi</taxon>
        <taxon>Fungi incertae sedis</taxon>
        <taxon>Zoopagomycota</taxon>
        <taxon>Kickxellomycotina</taxon>
        <taxon>Harpellomycetes</taxon>
        <taxon>Harpellales</taxon>
        <taxon>Legeriomycetaceae</taxon>
        <taxon>Smittium</taxon>
    </lineage>
</organism>
<evidence type="ECO:0000313" key="5">
    <source>
        <dbReference type="EMBL" id="OMJ10232.1"/>
    </source>
</evidence>
<feature type="active site" description="Proton donor" evidence="1">
    <location>
        <position position="49"/>
    </location>
</feature>
<dbReference type="PROSITE" id="PS00798">
    <property type="entry name" value="ALDOKETO_REDUCTASE_1"/>
    <property type="match status" value="1"/>
</dbReference>
<feature type="site" description="Lowers pKa of active site Tyr" evidence="3">
    <location>
        <position position="78"/>
    </location>
</feature>
<evidence type="ECO:0000256" key="1">
    <source>
        <dbReference type="PIRSR" id="PIRSR000097-1"/>
    </source>
</evidence>
<proteinExistence type="predicted"/>
<evidence type="ECO:0000256" key="3">
    <source>
        <dbReference type="PIRSR" id="PIRSR000097-3"/>
    </source>
</evidence>
<protein>
    <submittedName>
        <fullName evidence="5">4-dihydromethyl-trisporate dehydrogenase</fullName>
    </submittedName>
</protein>
<sequence length="290" mass="32015">MDTITLSSTGDKMPLVGFGTWKVPNDVCKDVVFQAIKSGYRLIDCASVYANEVEVGQGIKQAIDEGIVTRKDLFITSKLWSTHHRKEHVKLALERTLKDLALDYVDLYLIHSPLCLKYLSIDEQYPPSRFADPAKKIVVVDQVPQHETWAAMEQLVDSGLARNIGVSNALRAADGATPVPHAQTACRVRAEQRRRHHRGDDFVPLLNNPAVCAIAAAHGVAASQVLLKWALQQNIAVIPKSCNADRIALNRNVDGFSLDTNEMAIIDGLNINLRFVDPANSVPEFPLYAN</sequence>